<reference evidence="1 2" key="1">
    <citation type="journal article" date="2019" name="Commun. Biol.">
        <title>The bagworm genome reveals a unique fibroin gene that provides high tensile strength.</title>
        <authorList>
            <person name="Kono N."/>
            <person name="Nakamura H."/>
            <person name="Ohtoshi R."/>
            <person name="Tomita M."/>
            <person name="Numata K."/>
            <person name="Arakawa K."/>
        </authorList>
    </citation>
    <scope>NUCLEOTIDE SEQUENCE [LARGE SCALE GENOMIC DNA]</scope>
</reference>
<evidence type="ECO:0000313" key="2">
    <source>
        <dbReference type="Proteomes" id="UP000299102"/>
    </source>
</evidence>
<dbReference type="AlphaFoldDB" id="A0A4C1WGZ3"/>
<accession>A0A4C1WGZ3</accession>
<organism evidence="1 2">
    <name type="scientific">Eumeta variegata</name>
    <name type="common">Bagworm moth</name>
    <name type="synonym">Eumeta japonica</name>
    <dbReference type="NCBI Taxonomy" id="151549"/>
    <lineage>
        <taxon>Eukaryota</taxon>
        <taxon>Metazoa</taxon>
        <taxon>Ecdysozoa</taxon>
        <taxon>Arthropoda</taxon>
        <taxon>Hexapoda</taxon>
        <taxon>Insecta</taxon>
        <taxon>Pterygota</taxon>
        <taxon>Neoptera</taxon>
        <taxon>Endopterygota</taxon>
        <taxon>Lepidoptera</taxon>
        <taxon>Glossata</taxon>
        <taxon>Ditrysia</taxon>
        <taxon>Tineoidea</taxon>
        <taxon>Psychidae</taxon>
        <taxon>Oiketicinae</taxon>
        <taxon>Eumeta</taxon>
    </lineage>
</organism>
<protein>
    <submittedName>
        <fullName evidence="1">Uncharacterized protein</fullName>
    </submittedName>
</protein>
<evidence type="ECO:0000313" key="1">
    <source>
        <dbReference type="EMBL" id="GBP49782.1"/>
    </source>
</evidence>
<gene>
    <name evidence="1" type="ORF">EVAR_81402_1</name>
</gene>
<name>A0A4C1WGZ3_EUMVA</name>
<dbReference type="EMBL" id="BGZK01000552">
    <property type="protein sequence ID" value="GBP49782.1"/>
    <property type="molecule type" value="Genomic_DNA"/>
</dbReference>
<comment type="caution">
    <text evidence="1">The sequence shown here is derived from an EMBL/GenBank/DDBJ whole genome shotgun (WGS) entry which is preliminary data.</text>
</comment>
<proteinExistence type="predicted"/>
<dbReference type="Proteomes" id="UP000299102">
    <property type="component" value="Unassembled WGS sequence"/>
</dbReference>
<keyword evidence="2" id="KW-1185">Reference proteome</keyword>
<sequence>MGISGSTSYRAVVPNDSVVVLAIPKGWEIKPSTLAQCELHIGTYGLTCPPRSVRYHTLTEYGREVAASALHLVKRVRVPVAQSPYPLFINSIRSTSYPILSQEAAISNSSGVVGGNGRR</sequence>